<dbReference type="PATRIC" id="fig|658445.3.peg.4970"/>
<dbReference type="AlphaFoldDB" id="A0A0C5WX17"/>
<dbReference type="PANTHER" id="PTHR36836">
    <property type="entry name" value="COLANIC ACID BIOSYNTHESIS PROTEIN WCAK"/>
    <property type="match status" value="1"/>
</dbReference>
<dbReference type="InterPro" id="IPR007345">
    <property type="entry name" value="Polysacch_pyruvyl_Trfase"/>
</dbReference>
<dbReference type="EMBL" id="CP005974">
    <property type="protein sequence ID" value="AJR09574.1"/>
    <property type="molecule type" value="Genomic_DNA"/>
</dbReference>
<evidence type="ECO:0000313" key="3">
    <source>
        <dbReference type="Proteomes" id="UP000032303"/>
    </source>
</evidence>
<proteinExistence type="predicted"/>
<reference evidence="2 3" key="1">
    <citation type="submission" date="2013-05" db="EMBL/GenBank/DDBJ databases">
        <title>Complete genome sequence of the lipase-producing bacterium Photobacterium gaetbulicola Gung47.</title>
        <authorList>
            <person name="Kim Y.-O."/>
        </authorList>
    </citation>
    <scope>NUCLEOTIDE SEQUENCE [LARGE SCALE GENOMIC DNA]</scope>
    <source>
        <strain evidence="2 3">Gung47</strain>
    </source>
</reference>
<feature type="domain" description="Polysaccharide pyruvyl transferase" evidence="1">
    <location>
        <begin position="13"/>
        <end position="308"/>
    </location>
</feature>
<evidence type="ECO:0000259" key="1">
    <source>
        <dbReference type="Pfam" id="PF04230"/>
    </source>
</evidence>
<organism evidence="2 3">
    <name type="scientific">Photobacterium gaetbulicola Gung47</name>
    <dbReference type="NCBI Taxonomy" id="658445"/>
    <lineage>
        <taxon>Bacteria</taxon>
        <taxon>Pseudomonadati</taxon>
        <taxon>Pseudomonadota</taxon>
        <taxon>Gammaproteobacteria</taxon>
        <taxon>Vibrionales</taxon>
        <taxon>Vibrionaceae</taxon>
        <taxon>Photobacterium</taxon>
    </lineage>
</organism>
<dbReference type="Pfam" id="PF04230">
    <property type="entry name" value="PS_pyruv_trans"/>
    <property type="match status" value="1"/>
</dbReference>
<dbReference type="Proteomes" id="UP000032303">
    <property type="component" value="Chromosome 2"/>
</dbReference>
<accession>A0A0C5WX17</accession>
<keyword evidence="3" id="KW-1185">Reference proteome</keyword>
<gene>
    <name evidence="2" type="ORF">H744_2c2921</name>
</gene>
<sequence>MMKILHIAAFEGNIGDNASHLGFLSILKKLNINAEIERLEIRKSYNNYNQADKLRFDSNFAQKCNQYDCVLIGGGGFLDFWVENSVNGTTLNISDKVLEQINVPILITSIGCHPHRKVPEGNEAKFKAFLDYVITAPNIQIALRNDGSIDVIKKNFGDHYLSKISQILDHGFFYQPKLNNALPITGEYVALNITNDQLEMYNEGRKLSDKSAYLDELSQLVTEIIDSKKCKVVLIPHIHSDVEAIAELFSNIPDRYKRSDIVMAPYFQGDIATDYLFSIYHNSKCVIGSRYHANVCSMSTNCTTIGLSPLKRIEFIHSQLSTPEAYIPIEPGFKDRVLSLIDRAPSIDSQTLENLRAQTLEFYSHYFSSIKRKDKNI</sequence>
<dbReference type="HOGENOM" id="CLU_063225_0_0_6"/>
<name>A0A0C5WX17_9GAMM</name>
<protein>
    <recommendedName>
        <fullName evidence="1">Polysaccharide pyruvyl transferase domain-containing protein</fullName>
    </recommendedName>
</protein>
<dbReference type="PANTHER" id="PTHR36836:SF1">
    <property type="entry name" value="COLANIC ACID BIOSYNTHESIS PROTEIN WCAK"/>
    <property type="match status" value="1"/>
</dbReference>
<evidence type="ECO:0000313" key="2">
    <source>
        <dbReference type="EMBL" id="AJR09574.1"/>
    </source>
</evidence>
<dbReference type="KEGG" id="pgb:H744_2c2921"/>
<dbReference type="STRING" id="658445.H744_2c2921"/>
<dbReference type="OrthoDB" id="2522120at2"/>